<comment type="similarity">
    <text evidence="1">Belongs to the PPR family. P subfamily.</text>
</comment>
<feature type="repeat" description="PPR" evidence="3">
    <location>
        <begin position="490"/>
        <end position="524"/>
    </location>
</feature>
<keyword evidence="2" id="KW-0677">Repeat</keyword>
<reference evidence="5 6" key="1">
    <citation type="submission" date="2019-07" db="EMBL/GenBank/DDBJ databases">
        <title>De Novo Assembly of kiwifruit Actinidia rufa.</title>
        <authorList>
            <person name="Sugita-Konishi S."/>
            <person name="Sato K."/>
            <person name="Mori E."/>
            <person name="Abe Y."/>
            <person name="Kisaki G."/>
            <person name="Hamano K."/>
            <person name="Suezawa K."/>
            <person name="Otani M."/>
            <person name="Fukuda T."/>
            <person name="Manabe T."/>
            <person name="Gomi K."/>
            <person name="Tabuchi M."/>
            <person name="Akimitsu K."/>
            <person name="Kataoka I."/>
        </authorList>
    </citation>
    <scope>NUCLEOTIDE SEQUENCE [LARGE SCALE GENOMIC DNA]</scope>
    <source>
        <strain evidence="6">cv. Fuchu</strain>
    </source>
</reference>
<dbReference type="Proteomes" id="UP000585474">
    <property type="component" value="Unassembled WGS sequence"/>
</dbReference>
<dbReference type="Pfam" id="PF01535">
    <property type="entry name" value="PPR"/>
    <property type="match status" value="4"/>
</dbReference>
<dbReference type="SUPFAM" id="SSF81901">
    <property type="entry name" value="HCP-like"/>
    <property type="match status" value="1"/>
</dbReference>
<dbReference type="EMBL" id="BJWL01000022">
    <property type="protein sequence ID" value="GFZ11349.1"/>
    <property type="molecule type" value="Genomic_DNA"/>
</dbReference>
<sequence length="788" mass="88889">MRASFSIVNVVSTRLKLILRRRTRSGFFSSTSSALPSSSFLKEEVFLLEDSTSLDDLLPNPECIWGESAECNVLVSEFVDKYSSIYEHENSENDELKRIKSVLRNCGWNIGSETGYKIDLDQHNVIRILNDLFLESSDAAVALYFFRWSENCIGLKHTSRSICTMIHILIAGNMNYRAMELIQYLVRSNKREVSWHNLLLRVFFETHTERRILVTAYSMLVDCCVKEDMVNVAFQLTCQMKHLNIFPSLRVCNSLLRALLRSEQSKLAWDFLEEMQNQGIVLTASIISLFIHKYCSEGNLGMGLTLLMEMKNLGINPDIVSYSIVIDSLCKICHLKEATSMLLKLTQIGISLDSVSVSSLIDGYCKVGKFEKAICLLKVLSIPPNIYIYNSLLSKLCTDSNMAAAADVFQEIFELGLHPDSFSYTTIIGGYCKNGEIKKAFNFLGKMLKRGINESVATYTMLMNGYCKSGDLGMAAHLFQKMLTEGLVPDIVAYNTLMDGYGKKGHLHKAFELLDRMRSAGVSPDIVTYNTIIHSLILRGFVNEAMDILDELIGRGFSPDVVTFTNIVGAFSNKGNFKEAFLLWYYMSEHGMKPDVVACSGLLNGYCRLHRMEEANALFCEMLDIGLVPDLILYNTLIHGFSSVGSIDDACRLVNMMVERGVIPNEVTYRALVLGYEKKWVKNPVEAAGFKLRQILQKHGTLHIKETAVKSLCQFKNLPSLCFGKPEFRASEELLEEYFQTDDDLEDSTGSESDEDDSENSDTVAMESDYDTGFYSMLNRNILQSWRG</sequence>
<evidence type="ECO:0000256" key="3">
    <source>
        <dbReference type="PROSITE-ProRule" id="PRU00708"/>
    </source>
</evidence>
<accession>A0A7J0GKK3</accession>
<feature type="repeat" description="PPR" evidence="3">
    <location>
        <begin position="630"/>
        <end position="664"/>
    </location>
</feature>
<evidence type="ECO:0000256" key="4">
    <source>
        <dbReference type="SAM" id="MobiDB-lite"/>
    </source>
</evidence>
<feature type="compositionally biased region" description="Acidic residues" evidence="4">
    <location>
        <begin position="741"/>
        <end position="760"/>
    </location>
</feature>
<dbReference type="GO" id="GO:0010019">
    <property type="term" value="P:chloroplast-nucleus signaling pathway"/>
    <property type="evidence" value="ECO:0007669"/>
    <property type="project" value="TreeGrafter"/>
</dbReference>
<evidence type="ECO:0000256" key="2">
    <source>
        <dbReference type="ARBA" id="ARBA00022737"/>
    </source>
</evidence>
<gene>
    <name evidence="5" type="ORF">Acr_22g0007470</name>
</gene>
<dbReference type="AlphaFoldDB" id="A0A7J0GKK3"/>
<organism evidence="5 6">
    <name type="scientific">Actinidia rufa</name>
    <dbReference type="NCBI Taxonomy" id="165716"/>
    <lineage>
        <taxon>Eukaryota</taxon>
        <taxon>Viridiplantae</taxon>
        <taxon>Streptophyta</taxon>
        <taxon>Embryophyta</taxon>
        <taxon>Tracheophyta</taxon>
        <taxon>Spermatophyta</taxon>
        <taxon>Magnoliopsida</taxon>
        <taxon>eudicotyledons</taxon>
        <taxon>Gunneridae</taxon>
        <taxon>Pentapetalae</taxon>
        <taxon>asterids</taxon>
        <taxon>Ericales</taxon>
        <taxon>Actinidiaceae</taxon>
        <taxon>Actinidia</taxon>
    </lineage>
</organism>
<keyword evidence="6" id="KW-1185">Reference proteome</keyword>
<feature type="repeat" description="PPR" evidence="3">
    <location>
        <begin position="248"/>
        <end position="282"/>
    </location>
</feature>
<feature type="region of interest" description="Disordered" evidence="4">
    <location>
        <begin position="741"/>
        <end position="768"/>
    </location>
</feature>
<evidence type="ECO:0000313" key="6">
    <source>
        <dbReference type="Proteomes" id="UP000585474"/>
    </source>
</evidence>
<dbReference type="PANTHER" id="PTHR47936:SF1">
    <property type="entry name" value="PENTATRICOPEPTIDE REPEAT-CONTAINING PROTEIN GUN1, CHLOROPLASTIC"/>
    <property type="match status" value="1"/>
</dbReference>
<feature type="repeat" description="PPR" evidence="3">
    <location>
        <begin position="455"/>
        <end position="489"/>
    </location>
</feature>
<feature type="repeat" description="PPR" evidence="3">
    <location>
        <begin position="595"/>
        <end position="629"/>
    </location>
</feature>
<name>A0A7J0GKK3_9ERIC</name>
<feature type="repeat" description="PPR" evidence="3">
    <location>
        <begin position="420"/>
        <end position="454"/>
    </location>
</feature>
<dbReference type="GO" id="GO:0031930">
    <property type="term" value="P:mitochondria-nucleus signaling pathway"/>
    <property type="evidence" value="ECO:0007669"/>
    <property type="project" value="TreeGrafter"/>
</dbReference>
<feature type="repeat" description="PPR" evidence="3">
    <location>
        <begin position="525"/>
        <end position="559"/>
    </location>
</feature>
<comment type="caution">
    <text evidence="5">The sequence shown here is derived from an EMBL/GenBank/DDBJ whole genome shotgun (WGS) entry which is preliminary data.</text>
</comment>
<dbReference type="PROSITE" id="PS51375">
    <property type="entry name" value="PPR"/>
    <property type="match status" value="11"/>
</dbReference>
<dbReference type="Pfam" id="PF13041">
    <property type="entry name" value="PPR_2"/>
    <property type="match status" value="5"/>
</dbReference>
<dbReference type="NCBIfam" id="TIGR00756">
    <property type="entry name" value="PPR"/>
    <property type="match status" value="11"/>
</dbReference>
<evidence type="ECO:0000256" key="1">
    <source>
        <dbReference type="ARBA" id="ARBA00007626"/>
    </source>
</evidence>
<dbReference type="PANTHER" id="PTHR47936">
    <property type="entry name" value="PPR_LONG DOMAIN-CONTAINING PROTEIN"/>
    <property type="match status" value="1"/>
</dbReference>
<dbReference type="InterPro" id="IPR011990">
    <property type="entry name" value="TPR-like_helical_dom_sf"/>
</dbReference>
<feature type="repeat" description="PPR" evidence="3">
    <location>
        <begin position="318"/>
        <end position="352"/>
    </location>
</feature>
<dbReference type="GO" id="GO:0009507">
    <property type="term" value="C:chloroplast"/>
    <property type="evidence" value="ECO:0007669"/>
    <property type="project" value="TreeGrafter"/>
</dbReference>
<protein>
    <submittedName>
        <fullName evidence="5">Pentatricopeptide repeat (PPR) superfamily protein</fullName>
    </submittedName>
</protein>
<dbReference type="InterPro" id="IPR002885">
    <property type="entry name" value="PPR_rpt"/>
</dbReference>
<feature type="repeat" description="PPR" evidence="3">
    <location>
        <begin position="283"/>
        <end position="317"/>
    </location>
</feature>
<evidence type="ECO:0000313" key="5">
    <source>
        <dbReference type="EMBL" id="GFZ11349.1"/>
    </source>
</evidence>
<proteinExistence type="inferred from homology"/>
<feature type="repeat" description="PPR" evidence="3">
    <location>
        <begin position="385"/>
        <end position="419"/>
    </location>
</feature>
<dbReference type="OrthoDB" id="185373at2759"/>
<feature type="repeat" description="PPR" evidence="3">
    <location>
        <begin position="560"/>
        <end position="594"/>
    </location>
</feature>
<dbReference type="Gene3D" id="1.25.40.10">
    <property type="entry name" value="Tetratricopeptide repeat domain"/>
    <property type="match status" value="5"/>
</dbReference>